<gene>
    <name evidence="1" type="ORF">QWZ15_13530</name>
</gene>
<sequence>MPAKDAQIKTMIEQVIGCSRKGRNKVICLVKKKYPHISGSKIRRVYELEGFSLYLVDTYDTIFHLMAADDEYPDMRYRIILS</sequence>
<protein>
    <submittedName>
        <fullName evidence="1">Uncharacterized protein</fullName>
    </submittedName>
</protein>
<dbReference type="RefSeq" id="WP_163385536.1">
    <property type="nucleotide sequence ID" value="NZ_JAUFQS010000013.1"/>
</dbReference>
<evidence type="ECO:0000313" key="2">
    <source>
        <dbReference type="Proteomes" id="UP001236663"/>
    </source>
</evidence>
<reference evidence="2" key="1">
    <citation type="journal article" date="2019" name="Int. J. Syst. Evol. Microbiol.">
        <title>The Global Catalogue of Microorganisms (GCM) 10K type strain sequencing project: providing services to taxonomists for standard genome sequencing and annotation.</title>
        <authorList>
            <consortium name="The Broad Institute Genomics Platform"/>
            <consortium name="The Broad Institute Genome Sequencing Center for Infectious Disease"/>
            <person name="Wu L."/>
            <person name="Ma J."/>
        </authorList>
    </citation>
    <scope>NUCLEOTIDE SEQUENCE [LARGE SCALE GENOMIC DNA]</scope>
    <source>
        <strain evidence="2">CECT 7706</strain>
    </source>
</reference>
<evidence type="ECO:0000313" key="1">
    <source>
        <dbReference type="EMBL" id="MDN3688855.1"/>
    </source>
</evidence>
<dbReference type="EMBL" id="JAUFQS010000013">
    <property type="protein sequence ID" value="MDN3688855.1"/>
    <property type="molecule type" value="Genomic_DNA"/>
</dbReference>
<accession>A0ABT8C7U8</accession>
<comment type="caution">
    <text evidence="1">The sequence shown here is derived from an EMBL/GenBank/DDBJ whole genome shotgun (WGS) entry which is preliminary data.</text>
</comment>
<dbReference type="Proteomes" id="UP001236663">
    <property type="component" value="Unassembled WGS sequence"/>
</dbReference>
<proteinExistence type="predicted"/>
<keyword evidence="2" id="KW-1185">Reference proteome</keyword>
<organism evidence="1 2">
    <name type="scientific">Cyclobacterium jeungdonense</name>
    <dbReference type="NCBI Taxonomy" id="708087"/>
    <lineage>
        <taxon>Bacteria</taxon>
        <taxon>Pseudomonadati</taxon>
        <taxon>Bacteroidota</taxon>
        <taxon>Cytophagia</taxon>
        <taxon>Cytophagales</taxon>
        <taxon>Cyclobacteriaceae</taxon>
        <taxon>Cyclobacterium</taxon>
    </lineage>
</organism>
<name>A0ABT8C7U8_9BACT</name>